<name>A0A830ER10_9EURY</name>
<gene>
    <name evidence="1" type="ORF">GCM10008995_26550</name>
</gene>
<keyword evidence="2" id="KW-1185">Reference proteome</keyword>
<organism evidence="1 2">
    <name type="scientific">Halobellus salinus</name>
    <dbReference type="NCBI Taxonomy" id="931585"/>
    <lineage>
        <taxon>Archaea</taxon>
        <taxon>Methanobacteriati</taxon>
        <taxon>Methanobacteriota</taxon>
        <taxon>Stenosarchaea group</taxon>
        <taxon>Halobacteria</taxon>
        <taxon>Halobacteriales</taxon>
        <taxon>Haloferacaceae</taxon>
        <taxon>Halobellus</taxon>
    </lineage>
</organism>
<dbReference type="EMBL" id="BMOC01000022">
    <property type="protein sequence ID" value="GGJ15412.1"/>
    <property type="molecule type" value="Genomic_DNA"/>
</dbReference>
<sequence length="169" mass="18606">MTENSADESLSSRSCDRCGSWSAVGVEYCEQYRVPDEYERLCRDCAKETNTHSAEEMSDKELIAAIVDDSIGYASPAHAAKHVKDFRQDGSAAYCERGAAVFNRDLDSLIESARGHWVSIEQGNPEKAEQLLETVEQWQEVEEQEGPMASMGISVVWPTHAPTGGSGDE</sequence>
<reference evidence="1" key="2">
    <citation type="submission" date="2020-09" db="EMBL/GenBank/DDBJ databases">
        <authorList>
            <person name="Sun Q."/>
            <person name="Ohkuma M."/>
        </authorList>
    </citation>
    <scope>NUCLEOTIDE SEQUENCE</scope>
    <source>
        <strain evidence="1">JCM 14359</strain>
    </source>
</reference>
<accession>A0A830ER10</accession>
<dbReference type="AlphaFoldDB" id="A0A830ER10"/>
<evidence type="ECO:0000313" key="1">
    <source>
        <dbReference type="EMBL" id="GGJ15412.1"/>
    </source>
</evidence>
<protein>
    <submittedName>
        <fullName evidence="1">Uncharacterized protein</fullName>
    </submittedName>
</protein>
<dbReference type="Proteomes" id="UP000653099">
    <property type="component" value="Unassembled WGS sequence"/>
</dbReference>
<proteinExistence type="predicted"/>
<reference evidence="1" key="1">
    <citation type="journal article" date="2014" name="Int. J. Syst. Evol. Microbiol.">
        <title>Complete genome sequence of Corynebacterium casei LMG S-19264T (=DSM 44701T), isolated from a smear-ripened cheese.</title>
        <authorList>
            <consortium name="US DOE Joint Genome Institute (JGI-PGF)"/>
            <person name="Walter F."/>
            <person name="Albersmeier A."/>
            <person name="Kalinowski J."/>
            <person name="Ruckert C."/>
        </authorList>
    </citation>
    <scope>NUCLEOTIDE SEQUENCE</scope>
    <source>
        <strain evidence="1">JCM 14359</strain>
    </source>
</reference>
<evidence type="ECO:0000313" key="2">
    <source>
        <dbReference type="Proteomes" id="UP000653099"/>
    </source>
</evidence>
<comment type="caution">
    <text evidence="1">The sequence shown here is derived from an EMBL/GenBank/DDBJ whole genome shotgun (WGS) entry which is preliminary data.</text>
</comment>